<proteinExistence type="predicted"/>
<accession>A0A9N9EV16</accession>
<comment type="caution">
    <text evidence="2">The sequence shown here is derived from an EMBL/GenBank/DDBJ whole genome shotgun (WGS) entry which is preliminary data.</text>
</comment>
<reference evidence="2" key="1">
    <citation type="submission" date="2021-06" db="EMBL/GenBank/DDBJ databases">
        <authorList>
            <person name="Kallberg Y."/>
            <person name="Tangrot J."/>
            <person name="Rosling A."/>
        </authorList>
    </citation>
    <scope>NUCLEOTIDE SEQUENCE</scope>
    <source>
        <strain evidence="2">FL966</strain>
    </source>
</reference>
<organism evidence="2 3">
    <name type="scientific">Cetraspora pellucida</name>
    <dbReference type="NCBI Taxonomy" id="1433469"/>
    <lineage>
        <taxon>Eukaryota</taxon>
        <taxon>Fungi</taxon>
        <taxon>Fungi incertae sedis</taxon>
        <taxon>Mucoromycota</taxon>
        <taxon>Glomeromycotina</taxon>
        <taxon>Glomeromycetes</taxon>
        <taxon>Diversisporales</taxon>
        <taxon>Gigasporaceae</taxon>
        <taxon>Cetraspora</taxon>
    </lineage>
</organism>
<sequence length="53" mass="6479">LRFFEKIKLEIKEAELRDEMKSRDKELESRNKEVESRDKEVGIKPEHCSKNRF</sequence>
<keyword evidence="3" id="KW-1185">Reference proteome</keyword>
<evidence type="ECO:0000313" key="3">
    <source>
        <dbReference type="Proteomes" id="UP000789759"/>
    </source>
</evidence>
<dbReference type="Proteomes" id="UP000789759">
    <property type="component" value="Unassembled WGS sequence"/>
</dbReference>
<gene>
    <name evidence="2" type="ORF">CPELLU_LOCUS11542</name>
</gene>
<evidence type="ECO:0000256" key="1">
    <source>
        <dbReference type="SAM" id="MobiDB-lite"/>
    </source>
</evidence>
<feature type="region of interest" description="Disordered" evidence="1">
    <location>
        <begin position="19"/>
        <end position="53"/>
    </location>
</feature>
<feature type="non-terminal residue" evidence="2">
    <location>
        <position position="53"/>
    </location>
</feature>
<evidence type="ECO:0000313" key="2">
    <source>
        <dbReference type="EMBL" id="CAG8695578.1"/>
    </source>
</evidence>
<protein>
    <submittedName>
        <fullName evidence="2">13279_t:CDS:1</fullName>
    </submittedName>
</protein>
<dbReference type="EMBL" id="CAJVQA010010318">
    <property type="protein sequence ID" value="CAG8695578.1"/>
    <property type="molecule type" value="Genomic_DNA"/>
</dbReference>
<name>A0A9N9EV16_9GLOM</name>
<dbReference type="AlphaFoldDB" id="A0A9N9EV16"/>